<dbReference type="Pfam" id="PF02943">
    <property type="entry name" value="FeThRed_B"/>
    <property type="match status" value="1"/>
</dbReference>
<keyword evidence="9" id="KW-0411">Iron-sulfur</keyword>
<dbReference type="InterPro" id="IPR004209">
    <property type="entry name" value="FTR_bsu"/>
</dbReference>
<dbReference type="GO" id="GO:0016730">
    <property type="term" value="F:oxidoreductase activity, acting on iron-sulfur proteins as donors"/>
    <property type="evidence" value="ECO:0007669"/>
    <property type="project" value="InterPro"/>
</dbReference>
<dbReference type="PANTHER" id="PTHR35113:SF1">
    <property type="entry name" value="FERREDOXIN-THIOREDOXIN REDUCTASE CATALYTIC CHAIN, CHLOROPLASTIC"/>
    <property type="match status" value="1"/>
</dbReference>
<evidence type="ECO:0000256" key="6">
    <source>
        <dbReference type="ARBA" id="ARBA00022723"/>
    </source>
</evidence>
<keyword evidence="5" id="KW-0004">4Fe-4S</keyword>
<dbReference type="AlphaFoldDB" id="X1RPN0"/>
<keyword evidence="10" id="KW-1015">Disulfide bond</keyword>
<comment type="cofactor">
    <cofactor evidence="1">
        <name>[4Fe-4S] cluster</name>
        <dbReference type="ChEBI" id="CHEBI:49883"/>
    </cofactor>
</comment>
<comment type="function">
    <text evidence="2">Catalytic subunit of the ferredoxin-thioredoxin reductase (FTR), which catalyzes the two-electron reduction of thioredoxins by the electrons provided by reduced ferredoxin.</text>
</comment>
<keyword evidence="8" id="KW-0408">Iron</keyword>
<dbReference type="EC" id="1.8.7.2" evidence="4"/>
<evidence type="ECO:0000256" key="9">
    <source>
        <dbReference type="ARBA" id="ARBA00023014"/>
    </source>
</evidence>
<comment type="similarity">
    <text evidence="3">Belongs to the ferredoxin thioredoxin reductase beta subunit family.</text>
</comment>
<proteinExistence type="inferred from homology"/>
<dbReference type="GO" id="GO:0051539">
    <property type="term" value="F:4 iron, 4 sulfur cluster binding"/>
    <property type="evidence" value="ECO:0007669"/>
    <property type="project" value="UniProtKB-KW"/>
</dbReference>
<evidence type="ECO:0000256" key="8">
    <source>
        <dbReference type="ARBA" id="ARBA00023004"/>
    </source>
</evidence>
<dbReference type="EMBL" id="BARW01000049">
    <property type="protein sequence ID" value="GAI68946.1"/>
    <property type="molecule type" value="Genomic_DNA"/>
</dbReference>
<name>X1RPN0_9ZZZZ</name>
<dbReference type="Gene3D" id="3.90.460.10">
    <property type="entry name" value="Ferredoxin thioredoxin reductase catalytic beta subunit"/>
    <property type="match status" value="1"/>
</dbReference>
<evidence type="ECO:0000256" key="13">
    <source>
        <dbReference type="ARBA" id="ARBA00048150"/>
    </source>
</evidence>
<evidence type="ECO:0000256" key="11">
    <source>
        <dbReference type="ARBA" id="ARBA00026011"/>
    </source>
</evidence>
<gene>
    <name evidence="14" type="ORF">S12H4_00447</name>
</gene>
<comment type="catalytic activity">
    <reaction evidence="13">
        <text>[thioredoxin]-disulfide + 2 reduced [2Fe-2S]-[ferredoxin] + 2 H(+) = [thioredoxin]-dithiol + 2 oxidized [2Fe-2S]-[ferredoxin]</text>
        <dbReference type="Rhea" id="RHEA:42336"/>
        <dbReference type="Rhea" id="RHEA-COMP:10000"/>
        <dbReference type="Rhea" id="RHEA-COMP:10001"/>
        <dbReference type="Rhea" id="RHEA-COMP:10698"/>
        <dbReference type="Rhea" id="RHEA-COMP:10700"/>
        <dbReference type="ChEBI" id="CHEBI:15378"/>
        <dbReference type="ChEBI" id="CHEBI:29950"/>
        <dbReference type="ChEBI" id="CHEBI:33737"/>
        <dbReference type="ChEBI" id="CHEBI:33738"/>
        <dbReference type="ChEBI" id="CHEBI:50058"/>
        <dbReference type="EC" id="1.8.7.2"/>
    </reaction>
</comment>
<evidence type="ECO:0000256" key="2">
    <source>
        <dbReference type="ARBA" id="ARBA00003945"/>
    </source>
</evidence>
<evidence type="ECO:0000256" key="10">
    <source>
        <dbReference type="ARBA" id="ARBA00023157"/>
    </source>
</evidence>
<evidence type="ECO:0000256" key="4">
    <source>
        <dbReference type="ARBA" id="ARBA00012358"/>
    </source>
</evidence>
<evidence type="ECO:0000256" key="1">
    <source>
        <dbReference type="ARBA" id="ARBA00001966"/>
    </source>
</evidence>
<keyword evidence="7" id="KW-0560">Oxidoreductase</keyword>
<dbReference type="SUPFAM" id="SSF57662">
    <property type="entry name" value="Ferredoxin thioredoxin reductase (FTR), catalytic beta chain"/>
    <property type="match status" value="1"/>
</dbReference>
<evidence type="ECO:0000313" key="14">
    <source>
        <dbReference type="EMBL" id="GAI68946.1"/>
    </source>
</evidence>
<protein>
    <recommendedName>
        <fullName evidence="4">ferredoxin:thioredoxin reductase</fullName>
        <ecNumber evidence="4">1.8.7.2</ecNumber>
    </recommendedName>
    <alternativeName>
        <fullName evidence="12">Ferredoxin-thioredoxin reductase subunit B</fullName>
    </alternativeName>
</protein>
<evidence type="ECO:0000256" key="12">
    <source>
        <dbReference type="ARBA" id="ARBA00030295"/>
    </source>
</evidence>
<evidence type="ECO:0000256" key="3">
    <source>
        <dbReference type="ARBA" id="ARBA00007941"/>
    </source>
</evidence>
<dbReference type="GO" id="GO:0046872">
    <property type="term" value="F:metal ion binding"/>
    <property type="evidence" value="ECO:0007669"/>
    <property type="project" value="UniProtKB-KW"/>
</dbReference>
<dbReference type="PANTHER" id="PTHR35113">
    <property type="entry name" value="FERREDOXIN-THIOREDOXIN REDUCTASE CATALYTIC CHAIN, CHLOROPLASTIC"/>
    <property type="match status" value="1"/>
</dbReference>
<dbReference type="GO" id="GO:0103012">
    <property type="term" value="F:ferredoxin-thioredoxin reductase activity"/>
    <property type="evidence" value="ECO:0007669"/>
    <property type="project" value="UniProtKB-EC"/>
</dbReference>
<reference evidence="14" key="1">
    <citation type="journal article" date="2014" name="Front. Microbiol.">
        <title>High frequency of phylogenetically diverse reductive dehalogenase-homologous genes in deep subseafloor sedimentary metagenomes.</title>
        <authorList>
            <person name="Kawai M."/>
            <person name="Futagami T."/>
            <person name="Toyoda A."/>
            <person name="Takaki Y."/>
            <person name="Nishi S."/>
            <person name="Hori S."/>
            <person name="Arai W."/>
            <person name="Tsubouchi T."/>
            <person name="Morono Y."/>
            <person name="Uchiyama I."/>
            <person name="Ito T."/>
            <person name="Fujiyama A."/>
            <person name="Inagaki F."/>
            <person name="Takami H."/>
        </authorList>
    </citation>
    <scope>NUCLEOTIDE SEQUENCE</scope>
    <source>
        <strain evidence="14">Expedition CK06-06</strain>
    </source>
</reference>
<dbReference type="InterPro" id="IPR036644">
    <property type="entry name" value="FTR_bsu_sf"/>
</dbReference>
<evidence type="ECO:0000256" key="5">
    <source>
        <dbReference type="ARBA" id="ARBA00022485"/>
    </source>
</evidence>
<accession>X1RPN0</accession>
<keyword evidence="6" id="KW-0479">Metal-binding</keyword>
<comment type="caution">
    <text evidence="14">The sequence shown here is derived from an EMBL/GenBank/DDBJ whole genome shotgun (WGS) entry which is preliminary data.</text>
</comment>
<sequence>MDMETKEGMKEYVKLISEKNDWIINKDQVTFEDLIDGLVENKKNHGYQSCPCRLASGSRDLDRDLICPCDYAPDDVKEFGACYCNLYLRSDFYETINTEFVVVPERRPLEKENAVLEHFNK</sequence>
<comment type="subunit">
    <text evidence="11">Heterodimer of subunit A (variable subunit) and subunit B (catalytic subunit). Heterodimeric FTR forms a complex with ferredoxin and thioredoxin.</text>
</comment>
<evidence type="ECO:0000256" key="7">
    <source>
        <dbReference type="ARBA" id="ARBA00023002"/>
    </source>
</evidence>
<organism evidence="14">
    <name type="scientific">marine sediment metagenome</name>
    <dbReference type="NCBI Taxonomy" id="412755"/>
    <lineage>
        <taxon>unclassified sequences</taxon>
        <taxon>metagenomes</taxon>
        <taxon>ecological metagenomes</taxon>
    </lineage>
</organism>